<accession>A0ABS6KI70</accession>
<dbReference type="Proteomes" id="UP000812982">
    <property type="component" value="Unassembled WGS sequence"/>
</dbReference>
<name>A0ABS6KI70_9MYCO</name>
<dbReference type="EMBL" id="VOMB01000006">
    <property type="protein sequence ID" value="MBU9763220.1"/>
    <property type="molecule type" value="Genomic_DNA"/>
</dbReference>
<sequence>MPGWTTTVGELALPPSTVVRPVGYVDDRGVFLGIAEDGWWLFGLDVTTGQRTFGPVRLGPAGEATDFKCYVNGPPVVLCVRQGPDPNAPSTAWVVDSSSGTVKYDGPTELHVAAQDKPRLEQVGDYAVAVMSGKGVYGVGAHGELTWFVPGDGILPAQFASWERDAHPSTLAVQGRDEITDVVFSVVDGSIVKPSMPQNVQFGRAVIYPGGFGYEYNPVGDFSTERVAFFDDTGKKLSAPDSRGTLETRSVDLPLVRSASKDIVLTLAGQQLLELPPSLTSPDARLIGSRFFVAADKEHRSWRQFDLQTGEPGETCEGESLGFQYIASDGEVAVAHGKRTPAQAIDLTTCDVLWSIAGSTPDEAKEVWKVNTTLVQRSNDRLFALVPPK</sequence>
<evidence type="ECO:0000313" key="1">
    <source>
        <dbReference type="EMBL" id="MBU9763220.1"/>
    </source>
</evidence>
<comment type="caution">
    <text evidence="1">The sequence shown here is derived from an EMBL/GenBank/DDBJ whole genome shotgun (WGS) entry which is preliminary data.</text>
</comment>
<proteinExistence type="predicted"/>
<organism evidence="1 2">
    <name type="scientific">[Mycobacterium] fortunisiensis</name>
    <dbReference type="NCBI Taxonomy" id="2600579"/>
    <lineage>
        <taxon>Bacteria</taxon>
        <taxon>Bacillati</taxon>
        <taxon>Actinomycetota</taxon>
        <taxon>Actinomycetes</taxon>
        <taxon>Mycobacteriales</taxon>
        <taxon>Mycobacteriaceae</taxon>
        <taxon>Mycolicibacterium</taxon>
    </lineage>
</organism>
<protein>
    <submittedName>
        <fullName evidence="1">Uncharacterized protein</fullName>
    </submittedName>
</protein>
<evidence type="ECO:0000313" key="2">
    <source>
        <dbReference type="Proteomes" id="UP000812982"/>
    </source>
</evidence>
<reference evidence="1 2" key="1">
    <citation type="journal article" date="2021" name="Sci. Rep.">
        <title>Phenotypic and genomic hallmarks of a novel, potentially pathogenic rapidly growing Mycobacterium species related to the Mycobacterium fortuitum complex.</title>
        <authorList>
            <person name="Gharbi R."/>
            <person name="Khanna V."/>
            <person name="Frigui W."/>
            <person name="Mhenni B."/>
            <person name="Brosch R."/>
            <person name="Mardassi H."/>
        </authorList>
    </citation>
    <scope>NUCLEOTIDE SEQUENCE [LARGE SCALE GENOMIC DNA]</scope>
    <source>
        <strain evidence="1 2">TNTM28</strain>
    </source>
</reference>
<gene>
    <name evidence="1" type="ORF">FR943_05090</name>
</gene>
<keyword evidence="2" id="KW-1185">Reference proteome</keyword>